<dbReference type="RefSeq" id="WP_158425801.1">
    <property type="nucleotide sequence ID" value="NZ_JAOQJQ010000005.1"/>
</dbReference>
<reference evidence="3 4" key="1">
    <citation type="journal article" date="2021" name="ISME Commun">
        <title>Automated analysis of genomic sequences facilitates high-throughput and comprehensive description of bacteria.</title>
        <authorList>
            <person name="Hitch T.C.A."/>
        </authorList>
    </citation>
    <scope>NUCLEOTIDE SEQUENCE [LARGE SCALE GENOMIC DNA]</scope>
    <source>
        <strain evidence="3 4">Sanger_109</strain>
    </source>
</reference>
<dbReference type="GO" id="GO:0016301">
    <property type="term" value="F:kinase activity"/>
    <property type="evidence" value="ECO:0007669"/>
    <property type="project" value="UniProtKB-KW"/>
</dbReference>
<dbReference type="Pfam" id="PF06580">
    <property type="entry name" value="His_kinase"/>
    <property type="match status" value="1"/>
</dbReference>
<keyword evidence="1" id="KW-0472">Membrane</keyword>
<keyword evidence="3" id="KW-0808">Transferase</keyword>
<keyword evidence="1" id="KW-1133">Transmembrane helix</keyword>
<sequence length="610" mass="69524">MKWTTNRKQFPGHLSAPHTFKAQLLISILKIAVPVIIIICTGSFLVLSKSSEQTILKAQTTAMGKIENDLIFITENTENLSRDMIFNNEIQQLLLDFARGEQYPESSAAAYYINNFIANRDFIDCVVLTGNDKTLYSTERAFTNFSDFQSIRQKWWFSEMTAEKQPYQWYSASDEIKKPSMSESGDAAAPHLMLARSIYSLKDYTTRLGYLMIYLDDAYLKNIWDSCQFGDTTNLWILNASGEVLLTNVPQNDYSALLSDIPSDSQQVVRYQGRKFVTGSQTLSENGWTLCMATPHQEVNTSAAIFTIQLLLLITAILLILIFLSIHTASAISKPIIYLSEIMDSFHGKEKKEITEISADMYNARQDEIGQIYQSYQQMVKRMDTLIQEIYIKNLEKKDAELALLQSQINPHFLYNTLDSINWMALAEGQDEISEMVTALSDTFRLSLTKSGSSYVQISQEAAYVKSYLVLQKFRYAERLTYSFYIEPNTQDLYIPKFILQPIVENALKHGINLLEAGGTLHISITRTASGLSICVRNDGSNIDLDQMNELLEFDPEHMELLAFNPKGYGVQNIHRRIRILCGIQYGLSYRIHRNTTICEILLPQKHTDS</sequence>
<dbReference type="InterPro" id="IPR050640">
    <property type="entry name" value="Bact_2-comp_sensor_kinase"/>
</dbReference>
<dbReference type="Proteomes" id="UP001652442">
    <property type="component" value="Unassembled WGS sequence"/>
</dbReference>
<evidence type="ECO:0000256" key="1">
    <source>
        <dbReference type="SAM" id="Phobius"/>
    </source>
</evidence>
<feature type="transmembrane region" description="Helical" evidence="1">
    <location>
        <begin position="24"/>
        <end position="47"/>
    </location>
</feature>
<accession>A0ABT2TLS1</accession>
<gene>
    <name evidence="3" type="ORF">OCV88_12630</name>
</gene>
<keyword evidence="3" id="KW-0418">Kinase</keyword>
<comment type="caution">
    <text evidence="3">The sequence shown here is derived from an EMBL/GenBank/DDBJ whole genome shotgun (WGS) entry which is preliminary data.</text>
</comment>
<organism evidence="3 4">
    <name type="scientific">Brotonthovivens ammoniilytica</name>
    <dbReference type="NCBI Taxonomy" id="2981725"/>
    <lineage>
        <taxon>Bacteria</taxon>
        <taxon>Bacillati</taxon>
        <taxon>Bacillota</taxon>
        <taxon>Clostridia</taxon>
        <taxon>Lachnospirales</taxon>
        <taxon>Lachnospiraceae</taxon>
        <taxon>Brotonthovivens</taxon>
    </lineage>
</organism>
<dbReference type="CDD" id="cd18774">
    <property type="entry name" value="PDC2_HK_sensor"/>
    <property type="match status" value="1"/>
</dbReference>
<proteinExistence type="predicted"/>
<dbReference type="InterPro" id="IPR036890">
    <property type="entry name" value="HATPase_C_sf"/>
</dbReference>
<evidence type="ECO:0000313" key="4">
    <source>
        <dbReference type="Proteomes" id="UP001652442"/>
    </source>
</evidence>
<keyword evidence="4" id="KW-1185">Reference proteome</keyword>
<dbReference type="EMBL" id="JAOQJQ010000005">
    <property type="protein sequence ID" value="MCU6763160.1"/>
    <property type="molecule type" value="Genomic_DNA"/>
</dbReference>
<dbReference type="InterPro" id="IPR010559">
    <property type="entry name" value="Sig_transdc_His_kin_internal"/>
</dbReference>
<dbReference type="SUPFAM" id="SSF55874">
    <property type="entry name" value="ATPase domain of HSP90 chaperone/DNA topoisomerase II/histidine kinase"/>
    <property type="match status" value="1"/>
</dbReference>
<dbReference type="PANTHER" id="PTHR34220">
    <property type="entry name" value="SENSOR HISTIDINE KINASE YPDA"/>
    <property type="match status" value="1"/>
</dbReference>
<dbReference type="PANTHER" id="PTHR34220:SF7">
    <property type="entry name" value="SENSOR HISTIDINE KINASE YPDA"/>
    <property type="match status" value="1"/>
</dbReference>
<evidence type="ECO:0000259" key="2">
    <source>
        <dbReference type="Pfam" id="PF06580"/>
    </source>
</evidence>
<dbReference type="Gene3D" id="3.30.565.10">
    <property type="entry name" value="Histidine kinase-like ATPase, C-terminal domain"/>
    <property type="match status" value="1"/>
</dbReference>
<feature type="domain" description="Signal transduction histidine kinase internal region" evidence="2">
    <location>
        <begin position="400"/>
        <end position="480"/>
    </location>
</feature>
<keyword evidence="1" id="KW-0812">Transmembrane</keyword>
<name>A0ABT2TLS1_9FIRM</name>
<protein>
    <submittedName>
        <fullName evidence="3">Histidine kinase</fullName>
    </submittedName>
</protein>
<feature type="transmembrane region" description="Helical" evidence="1">
    <location>
        <begin position="303"/>
        <end position="326"/>
    </location>
</feature>
<dbReference type="Gene3D" id="6.10.340.10">
    <property type="match status" value="1"/>
</dbReference>
<evidence type="ECO:0000313" key="3">
    <source>
        <dbReference type="EMBL" id="MCU6763160.1"/>
    </source>
</evidence>